<organism evidence="11 12">
    <name type="scientific">Sulfurimonas gotlandica (strain DSM 19862 / JCM 16533 / GD1)</name>
    <dbReference type="NCBI Taxonomy" id="929558"/>
    <lineage>
        <taxon>Bacteria</taxon>
        <taxon>Pseudomonadati</taxon>
        <taxon>Campylobacterota</taxon>
        <taxon>Epsilonproteobacteria</taxon>
        <taxon>Campylobacterales</taxon>
        <taxon>Sulfurimonadaceae</taxon>
        <taxon>Sulfurimonas</taxon>
    </lineage>
</organism>
<dbReference type="STRING" id="929558.SMGD1_2634"/>
<keyword evidence="12" id="KW-1185">Reference proteome</keyword>
<comment type="caution">
    <text evidence="11">The sequence shown here is derived from an EMBL/GenBank/DDBJ whole genome shotgun (WGS) entry which is preliminary data.</text>
</comment>
<dbReference type="OrthoDB" id="9803125at2"/>
<dbReference type="EC" id="1.15.1.1" evidence="3 8"/>
<dbReference type="SUPFAM" id="SSF54719">
    <property type="entry name" value="Fe,Mn superoxide dismutase (SOD), C-terminal domain"/>
    <property type="match status" value="1"/>
</dbReference>
<feature type="binding site" evidence="7">
    <location>
        <position position="73"/>
    </location>
    <ligand>
        <name>Mn(2+)</name>
        <dbReference type="ChEBI" id="CHEBI:29035"/>
    </ligand>
</feature>
<dbReference type="AlphaFoldDB" id="B6BK63"/>
<dbReference type="InterPro" id="IPR036314">
    <property type="entry name" value="SOD_C_sf"/>
</dbReference>
<feature type="binding site" evidence="7">
    <location>
        <position position="155"/>
    </location>
    <ligand>
        <name>Mn(2+)</name>
        <dbReference type="ChEBI" id="CHEBI:29035"/>
    </ligand>
</feature>
<evidence type="ECO:0000313" key="11">
    <source>
        <dbReference type="EMBL" id="EHP31156.1"/>
    </source>
</evidence>
<feature type="domain" description="Manganese/iron superoxide dismutase C-terminal" evidence="10">
    <location>
        <begin position="87"/>
        <end position="186"/>
    </location>
</feature>
<evidence type="ECO:0000313" key="12">
    <source>
        <dbReference type="Proteomes" id="UP000006431"/>
    </source>
</evidence>
<dbReference type="RefSeq" id="WP_008337237.1">
    <property type="nucleotide sequence ID" value="NZ_AFRZ01000001.1"/>
</dbReference>
<dbReference type="HOGENOM" id="CLU_031625_0_0_7"/>
<evidence type="ECO:0000256" key="7">
    <source>
        <dbReference type="PIRSR" id="PIRSR000349-1"/>
    </source>
</evidence>
<reference evidence="11 12" key="1">
    <citation type="journal article" date="2012" name="Proc. Natl. Acad. Sci. U.S.A.">
        <title>Genome and physiology of a model Epsilonproteobacterium responsible for sulfide detoxification in marine oxygen depletion zones.</title>
        <authorList>
            <person name="Grote J."/>
            <person name="Schott T."/>
            <person name="Bruckner C.G."/>
            <person name="Glockner F.O."/>
            <person name="Jost G."/>
            <person name="Teeling H."/>
            <person name="Labrenz M."/>
            <person name="Jurgens K."/>
        </authorList>
    </citation>
    <scope>NUCLEOTIDE SEQUENCE [LARGE SCALE GENOMIC DNA]</scope>
    <source>
        <strain evidence="11 12">GD1</strain>
    </source>
</reference>
<dbReference type="eggNOG" id="COG0605">
    <property type="taxonomic scope" value="Bacteria"/>
</dbReference>
<evidence type="ECO:0000256" key="6">
    <source>
        <dbReference type="ARBA" id="ARBA00023004"/>
    </source>
</evidence>
<dbReference type="Gene3D" id="3.55.40.20">
    <property type="entry name" value="Iron/manganese superoxide dismutase, C-terminal domain"/>
    <property type="match status" value="1"/>
</dbReference>
<dbReference type="EMBL" id="AFRZ01000001">
    <property type="protein sequence ID" value="EHP31156.1"/>
    <property type="molecule type" value="Genomic_DNA"/>
</dbReference>
<dbReference type="PANTHER" id="PTHR42769:SF3">
    <property type="entry name" value="SUPEROXIDE DISMUTASE [FE] 2, CHLOROPLASTIC"/>
    <property type="match status" value="1"/>
</dbReference>
<dbReference type="GO" id="GO:0046872">
    <property type="term" value="F:metal ion binding"/>
    <property type="evidence" value="ECO:0007669"/>
    <property type="project" value="UniProtKB-KW"/>
</dbReference>
<evidence type="ECO:0000256" key="2">
    <source>
        <dbReference type="ARBA" id="ARBA00011738"/>
    </source>
</evidence>
<dbReference type="InterPro" id="IPR019831">
    <property type="entry name" value="Mn/Fe_SOD_N"/>
</dbReference>
<comment type="similarity">
    <text evidence="1 8">Belongs to the iron/manganese superoxide dismutase family.</text>
</comment>
<name>B6BK63_SULGG</name>
<evidence type="ECO:0000256" key="3">
    <source>
        <dbReference type="ARBA" id="ARBA00012682"/>
    </source>
</evidence>
<dbReference type="PRINTS" id="PR01703">
    <property type="entry name" value="MNSODISMTASE"/>
</dbReference>
<keyword evidence="4 7" id="KW-0479">Metal-binding</keyword>
<dbReference type="InterPro" id="IPR036324">
    <property type="entry name" value="Mn/Fe_SOD_N_sf"/>
</dbReference>
<dbReference type="SUPFAM" id="SSF46609">
    <property type="entry name" value="Fe,Mn superoxide dismutase (SOD), N-terminal domain"/>
    <property type="match status" value="1"/>
</dbReference>
<evidence type="ECO:0000259" key="9">
    <source>
        <dbReference type="Pfam" id="PF00081"/>
    </source>
</evidence>
<dbReference type="PIRSF" id="PIRSF000349">
    <property type="entry name" value="SODismutase"/>
    <property type="match status" value="1"/>
</dbReference>
<comment type="catalytic activity">
    <reaction evidence="8">
        <text>2 superoxide + 2 H(+) = H2O2 + O2</text>
        <dbReference type="Rhea" id="RHEA:20696"/>
        <dbReference type="ChEBI" id="CHEBI:15378"/>
        <dbReference type="ChEBI" id="CHEBI:15379"/>
        <dbReference type="ChEBI" id="CHEBI:16240"/>
        <dbReference type="ChEBI" id="CHEBI:18421"/>
        <dbReference type="EC" id="1.15.1.1"/>
    </reaction>
</comment>
<dbReference type="PANTHER" id="PTHR42769">
    <property type="entry name" value="SUPEROXIDE DISMUTASE"/>
    <property type="match status" value="1"/>
</dbReference>
<evidence type="ECO:0000259" key="10">
    <source>
        <dbReference type="Pfam" id="PF02777"/>
    </source>
</evidence>
<feature type="binding site" evidence="7">
    <location>
        <position position="159"/>
    </location>
    <ligand>
        <name>Mn(2+)</name>
        <dbReference type="ChEBI" id="CHEBI:29035"/>
    </ligand>
</feature>
<dbReference type="GO" id="GO:0004784">
    <property type="term" value="F:superoxide dismutase activity"/>
    <property type="evidence" value="ECO:0007669"/>
    <property type="project" value="UniProtKB-EC"/>
</dbReference>
<dbReference type="PATRIC" id="fig|929558.5.peg.2623"/>
<sequence length="225" mass="26075">MIDLQKLPFADNALEPFISEETIRYHYYKHHTAYANKLNELIQGTEFDKMSLSSIIRDSDGAIFNNSAQVFNHTFYWNSLTHLKLNPSGKLLTKINNDFGSLEALKEEFIKAGTTLFGSGWVWLVREPKGQLILRKTENAHTPLSSGLVPLFVCDVWEHAYYIDYRNLRPKYLEEFWNHINWDFAGEAYEKTDNDVFIGTEVCNDIHDPFCQILDDLQNGDRVTS</sequence>
<proteinExistence type="inferred from homology"/>
<dbReference type="Gene3D" id="1.10.287.990">
    <property type="entry name" value="Fe,Mn superoxide dismutase (SOD) domain"/>
    <property type="match status" value="1"/>
</dbReference>
<dbReference type="Proteomes" id="UP000006431">
    <property type="component" value="Unassembled WGS sequence"/>
</dbReference>
<keyword evidence="5 8" id="KW-0560">Oxidoreductase</keyword>
<keyword evidence="6" id="KW-0408">Iron</keyword>
<gene>
    <name evidence="11" type="primary">sodB</name>
    <name evidence="11" type="ORF">SMGD1_2634</name>
</gene>
<dbReference type="InterPro" id="IPR001189">
    <property type="entry name" value="Mn/Fe_SOD"/>
</dbReference>
<dbReference type="InterPro" id="IPR019833">
    <property type="entry name" value="Mn/Fe_SOD_BS"/>
</dbReference>
<comment type="function">
    <text evidence="8">Destroys radicals which are normally produced within the cells and which are toxic to biological systems.</text>
</comment>
<accession>B6BK63</accession>
<evidence type="ECO:0000256" key="1">
    <source>
        <dbReference type="ARBA" id="ARBA00008714"/>
    </source>
</evidence>
<dbReference type="FunFam" id="1.10.287.990:FF:000002">
    <property type="entry name" value="Superoxide dismutase"/>
    <property type="match status" value="1"/>
</dbReference>
<evidence type="ECO:0000256" key="8">
    <source>
        <dbReference type="RuleBase" id="RU000414"/>
    </source>
</evidence>
<feature type="binding site" evidence="7">
    <location>
        <position position="26"/>
    </location>
    <ligand>
        <name>Mn(2+)</name>
        <dbReference type="ChEBI" id="CHEBI:29035"/>
    </ligand>
</feature>
<dbReference type="Pfam" id="PF02777">
    <property type="entry name" value="Sod_Fe_C"/>
    <property type="match status" value="1"/>
</dbReference>
<evidence type="ECO:0000256" key="4">
    <source>
        <dbReference type="ARBA" id="ARBA00022723"/>
    </source>
</evidence>
<comment type="subunit">
    <text evidence="2">Homodimer.</text>
</comment>
<dbReference type="PROSITE" id="PS00088">
    <property type="entry name" value="SOD_MN"/>
    <property type="match status" value="1"/>
</dbReference>
<accession>H1FSN8</accession>
<evidence type="ECO:0000256" key="5">
    <source>
        <dbReference type="ARBA" id="ARBA00023002"/>
    </source>
</evidence>
<dbReference type="InterPro" id="IPR019832">
    <property type="entry name" value="Mn/Fe_SOD_C"/>
</dbReference>
<protein>
    <recommendedName>
        <fullName evidence="3 8">Superoxide dismutase</fullName>
        <ecNumber evidence="3 8">1.15.1.1</ecNumber>
    </recommendedName>
</protein>
<dbReference type="Pfam" id="PF00081">
    <property type="entry name" value="Sod_Fe_N"/>
    <property type="match status" value="1"/>
</dbReference>
<feature type="domain" description="Manganese/iron superoxide dismutase N-terminal" evidence="9">
    <location>
        <begin position="3"/>
        <end position="80"/>
    </location>
</feature>